<comment type="function">
    <text evidence="1 6">Exhibits S-adenosyl-L-methionine-dependent methyltransferase activity.</text>
</comment>
<dbReference type="AlphaFoldDB" id="A0A1N6UVZ6"/>
<proteinExistence type="inferred from homology"/>
<reference evidence="8" key="1">
    <citation type="submission" date="2017-01" db="EMBL/GenBank/DDBJ databases">
        <authorList>
            <person name="Varghese N."/>
            <person name="Submissions S."/>
        </authorList>
    </citation>
    <scope>NUCLEOTIDE SEQUENCE [LARGE SCALE GENOMIC DNA]</scope>
    <source>
        <strain evidence="8">ATCC 12950</strain>
    </source>
</reference>
<name>A0A1N6UVZ6_9ACTN</name>
<evidence type="ECO:0000256" key="4">
    <source>
        <dbReference type="ARBA" id="ARBA00022679"/>
    </source>
</evidence>
<dbReference type="EMBL" id="FTNI01000003">
    <property type="protein sequence ID" value="SIQ69769.1"/>
    <property type="molecule type" value="Genomic_DNA"/>
</dbReference>
<evidence type="ECO:0000313" key="8">
    <source>
        <dbReference type="Proteomes" id="UP000186096"/>
    </source>
</evidence>
<keyword evidence="8" id="KW-1185">Reference proteome</keyword>
<dbReference type="Gene3D" id="3.40.50.150">
    <property type="entry name" value="Vaccinia Virus protein VP39"/>
    <property type="match status" value="1"/>
</dbReference>
<gene>
    <name evidence="7" type="ORF">SAMN05421833_103176</name>
</gene>
<dbReference type="SUPFAM" id="SSF53335">
    <property type="entry name" value="S-adenosyl-L-methionine-dependent methyltransferases"/>
    <property type="match status" value="1"/>
</dbReference>
<keyword evidence="4 7" id="KW-0808">Transferase</keyword>
<dbReference type="STRING" id="58117.SAMN05421833_103176"/>
<dbReference type="GO" id="GO:0032259">
    <property type="term" value="P:methylation"/>
    <property type="evidence" value="ECO:0007669"/>
    <property type="project" value="UniProtKB-KW"/>
</dbReference>
<dbReference type="EC" id="2.1.1.-" evidence="6"/>
<evidence type="ECO:0000256" key="5">
    <source>
        <dbReference type="ARBA" id="ARBA00022691"/>
    </source>
</evidence>
<dbReference type="InterPro" id="IPR007213">
    <property type="entry name" value="Ppm1/Ppm2/Tcmp"/>
</dbReference>
<keyword evidence="5 6" id="KW-0949">S-adenosyl-L-methionine</keyword>
<evidence type="ECO:0000256" key="2">
    <source>
        <dbReference type="ARBA" id="ARBA00008138"/>
    </source>
</evidence>
<sequence>MTDAAGRAEPSGVWATALGAARVRAMETAREQPLFRDPLAQAFAIAGGRDPGAPPSPRADEAARRRWLGVAFSIVIRTKFLDDLLERAVASGVRQVVLLGAGMDSRAFRTDWPEGTRLFEVDTAEPLDFKASVLRQERAVPRCERITVPVDLHEDWPGALAAAGHDPAQPTVWIAEGLLIYLPEDAVQSLLERVGALSAAGSRMGLTLGSRGVLERFRGDATPGSAASMWVWEMPEDPVGWLDGLGWEAETFTLRERAEVYGRPMLTPSQLDEGAGGLVSAVRAAH</sequence>
<evidence type="ECO:0000313" key="7">
    <source>
        <dbReference type="EMBL" id="SIQ69769.1"/>
    </source>
</evidence>
<dbReference type="PANTHER" id="PTHR43619:SF2">
    <property type="entry name" value="S-ADENOSYL-L-METHIONINE-DEPENDENT METHYLTRANSFERASES SUPERFAMILY PROTEIN"/>
    <property type="match status" value="1"/>
</dbReference>
<comment type="similarity">
    <text evidence="2 6">Belongs to the UPF0677 family.</text>
</comment>
<dbReference type="GO" id="GO:0008168">
    <property type="term" value="F:methyltransferase activity"/>
    <property type="evidence" value="ECO:0007669"/>
    <property type="project" value="UniProtKB-UniRule"/>
</dbReference>
<evidence type="ECO:0000256" key="3">
    <source>
        <dbReference type="ARBA" id="ARBA00022603"/>
    </source>
</evidence>
<evidence type="ECO:0000256" key="6">
    <source>
        <dbReference type="RuleBase" id="RU362030"/>
    </source>
</evidence>
<organism evidence="7 8">
    <name type="scientific">Microbispora rosea</name>
    <dbReference type="NCBI Taxonomy" id="58117"/>
    <lineage>
        <taxon>Bacteria</taxon>
        <taxon>Bacillati</taxon>
        <taxon>Actinomycetota</taxon>
        <taxon>Actinomycetes</taxon>
        <taxon>Streptosporangiales</taxon>
        <taxon>Streptosporangiaceae</taxon>
        <taxon>Microbispora</taxon>
    </lineage>
</organism>
<keyword evidence="3 6" id="KW-0489">Methyltransferase</keyword>
<dbReference type="PANTHER" id="PTHR43619">
    <property type="entry name" value="S-ADENOSYL-L-METHIONINE-DEPENDENT METHYLTRANSFERASE YKTD-RELATED"/>
    <property type="match status" value="1"/>
</dbReference>
<dbReference type="NCBIfam" id="TIGR00027">
    <property type="entry name" value="mthyl_TIGR00027"/>
    <property type="match status" value="1"/>
</dbReference>
<dbReference type="Pfam" id="PF04072">
    <property type="entry name" value="LCM"/>
    <property type="match status" value="1"/>
</dbReference>
<evidence type="ECO:0000256" key="1">
    <source>
        <dbReference type="ARBA" id="ARBA00003907"/>
    </source>
</evidence>
<accession>A0A1N6UVZ6</accession>
<dbReference type="RefSeq" id="WP_204053549.1">
    <property type="nucleotide sequence ID" value="NZ_FTNI01000003.1"/>
</dbReference>
<dbReference type="InterPro" id="IPR011610">
    <property type="entry name" value="SAM_mthyl_Trfase_ML2640-like"/>
</dbReference>
<dbReference type="InterPro" id="IPR029063">
    <property type="entry name" value="SAM-dependent_MTases_sf"/>
</dbReference>
<dbReference type="Proteomes" id="UP000186096">
    <property type="component" value="Unassembled WGS sequence"/>
</dbReference>
<protein>
    <recommendedName>
        <fullName evidence="6">S-adenosyl-L-methionine-dependent methyltransferase</fullName>
        <ecNumber evidence="6">2.1.1.-</ecNumber>
    </recommendedName>
</protein>